<keyword evidence="2" id="KW-0812">Transmembrane</keyword>
<feature type="transmembrane region" description="Helical" evidence="2">
    <location>
        <begin position="396"/>
        <end position="415"/>
    </location>
</feature>
<evidence type="ECO:0000256" key="2">
    <source>
        <dbReference type="SAM" id="Phobius"/>
    </source>
</evidence>
<feature type="transmembrane region" description="Helical" evidence="2">
    <location>
        <begin position="70"/>
        <end position="90"/>
    </location>
</feature>
<dbReference type="STRING" id="1191523.MROS_2668"/>
<evidence type="ECO:0000313" key="5">
    <source>
        <dbReference type="Proteomes" id="UP000009011"/>
    </source>
</evidence>
<keyword evidence="5" id="KW-1185">Reference proteome</keyword>
<reference evidence="4 5" key="1">
    <citation type="journal article" date="2013" name="PLoS ONE">
        <title>Genomic analysis of Melioribacter roseus, facultatively anaerobic organotrophic bacterium representing a novel deep lineage within Bacteriodetes/Chlorobi group.</title>
        <authorList>
            <person name="Kadnikov V.V."/>
            <person name="Mardanov A.V."/>
            <person name="Podosokorskaya O.A."/>
            <person name="Gavrilov S.N."/>
            <person name="Kublanov I.V."/>
            <person name="Beletsky A.V."/>
            <person name="Bonch-Osmolovskaya E.A."/>
            <person name="Ravin N.V."/>
        </authorList>
    </citation>
    <scope>NUCLEOTIDE SEQUENCE [LARGE SCALE GENOMIC DNA]</scope>
    <source>
        <strain evidence="5">JCM 17771 / P3M-2</strain>
    </source>
</reference>
<protein>
    <submittedName>
        <fullName evidence="4">Sugar transferase</fullName>
    </submittedName>
</protein>
<feature type="transmembrane region" description="Helical" evidence="2">
    <location>
        <begin position="30"/>
        <end position="50"/>
    </location>
</feature>
<dbReference type="PANTHER" id="PTHR30576">
    <property type="entry name" value="COLANIC BIOSYNTHESIS UDP-GLUCOSE LIPID CARRIER TRANSFERASE"/>
    <property type="match status" value="1"/>
</dbReference>
<dbReference type="AlphaFoldDB" id="I7A3Z3"/>
<gene>
    <name evidence="4" type="ordered locus">MROS_2668</name>
</gene>
<feature type="domain" description="Bacterial sugar transferase" evidence="3">
    <location>
        <begin position="483"/>
        <end position="628"/>
    </location>
</feature>
<dbReference type="EMBL" id="CP003557">
    <property type="protein sequence ID" value="AFN75898.1"/>
    <property type="molecule type" value="Genomic_DNA"/>
</dbReference>
<feature type="transmembrane region" description="Helical" evidence="2">
    <location>
        <begin position="163"/>
        <end position="183"/>
    </location>
</feature>
<dbReference type="eggNOG" id="COG2148">
    <property type="taxonomic scope" value="Bacteria"/>
</dbReference>
<keyword evidence="2" id="KW-0472">Membrane</keyword>
<accession>I7A3Z3</accession>
<feature type="transmembrane region" description="Helical" evidence="2">
    <location>
        <begin position="96"/>
        <end position="119"/>
    </location>
</feature>
<sequence>MGSKIVFDLFTYLFIYFSFGFFLTSKLKPFAGDPLVILILLASVLISSLLTRQYSTANNKKFYEYAKQLLLTTSVILVTVTLLVNLTNISVPEIRIILIGTIALVFSLKLFLLVFDFLFKEKKQNIAVNFSPMLLIADILLIGAIISYAHLIRGNGSLGKSDLLAITIFISLWFITGLLIHGFNRWGSYSNFWRFIWTHIKSNLILIVFVTTLFLFLEPVINITSESYSIGYVFGISSIIVNTFLFIIFKKPGEDIINYKLMRASEIYDEPLLKYVERSEGKYAPEENPYNPYFYDELANIFLKKFPAVLEFVNDAIDLFRVDFRKSVVHRSSDTYNVEVLPEDTIELYMNLHEINDMRRINNYLIQVNKKLIDGGVFVGCVEPINLRRKKFMEKYPYYMALAFYFLDFVFNRVIPKISVFKQIYFSLTKGKRRVISLSETLGRLYYCGFEVINLKSIGTNVYFVAKKIKNPLSDESPSYGPLIKLKRVGKDGNIIKVYKFRTMYPYSEYLQRFIYEKANLQEGGKFKNDLRITSWGKVLRKLWLDELPMLINFLRGELKIVGVRPISLQYFYLYKEELRNRRIKYKPGLFPPYYYDLPKTLEEIMESEKKYLDSYDRHPIWTDIKYFCVIAYNILIKKARSA</sequence>
<keyword evidence="2" id="KW-1133">Transmembrane helix</keyword>
<dbReference type="GO" id="GO:0016780">
    <property type="term" value="F:phosphotransferase activity, for other substituted phosphate groups"/>
    <property type="evidence" value="ECO:0007669"/>
    <property type="project" value="TreeGrafter"/>
</dbReference>
<feature type="transmembrane region" description="Helical" evidence="2">
    <location>
        <begin position="204"/>
        <end position="224"/>
    </location>
</feature>
<dbReference type="PANTHER" id="PTHR30576:SF0">
    <property type="entry name" value="UNDECAPRENYL-PHOSPHATE N-ACETYLGALACTOSAMINYL 1-PHOSPHATE TRANSFERASE-RELATED"/>
    <property type="match status" value="1"/>
</dbReference>
<organism evidence="4 5">
    <name type="scientific">Melioribacter roseus (strain DSM 23840 / JCM 17771 / VKM B-2668 / P3M-2)</name>
    <dbReference type="NCBI Taxonomy" id="1191523"/>
    <lineage>
        <taxon>Bacteria</taxon>
        <taxon>Pseudomonadati</taxon>
        <taxon>Ignavibacteriota</taxon>
        <taxon>Ignavibacteria</taxon>
        <taxon>Ignavibacteriales</taxon>
        <taxon>Melioribacteraceae</taxon>
        <taxon>Melioribacter</taxon>
    </lineage>
</organism>
<dbReference type="Pfam" id="PF02397">
    <property type="entry name" value="Bac_transf"/>
    <property type="match status" value="1"/>
</dbReference>
<evidence type="ECO:0000259" key="3">
    <source>
        <dbReference type="Pfam" id="PF02397"/>
    </source>
</evidence>
<evidence type="ECO:0000256" key="1">
    <source>
        <dbReference type="ARBA" id="ARBA00006464"/>
    </source>
</evidence>
<evidence type="ECO:0000313" key="4">
    <source>
        <dbReference type="EMBL" id="AFN75898.1"/>
    </source>
</evidence>
<feature type="transmembrane region" description="Helical" evidence="2">
    <location>
        <begin position="230"/>
        <end position="249"/>
    </location>
</feature>
<feature type="transmembrane region" description="Helical" evidence="2">
    <location>
        <begin position="5"/>
        <end position="24"/>
    </location>
</feature>
<dbReference type="KEGG" id="mro:MROS_2668"/>
<dbReference type="HOGENOM" id="CLU_026901_0_0_10"/>
<proteinExistence type="inferred from homology"/>
<comment type="similarity">
    <text evidence="1">Belongs to the bacterial sugar transferase family.</text>
</comment>
<dbReference type="PATRIC" id="fig|1191523.3.peg.2804"/>
<dbReference type="Proteomes" id="UP000009011">
    <property type="component" value="Chromosome"/>
</dbReference>
<name>I7A3Z3_MELRP</name>
<dbReference type="InterPro" id="IPR003362">
    <property type="entry name" value="Bact_transf"/>
</dbReference>
<keyword evidence="4" id="KW-0808">Transferase</keyword>
<feature type="transmembrane region" description="Helical" evidence="2">
    <location>
        <begin position="126"/>
        <end position="151"/>
    </location>
</feature>